<dbReference type="InterPro" id="IPR001314">
    <property type="entry name" value="Peptidase_S1A"/>
</dbReference>
<evidence type="ECO:0000313" key="3">
    <source>
        <dbReference type="EMBL" id="AKG42483.1"/>
    </source>
</evidence>
<dbReference type="GO" id="GO:0004252">
    <property type="term" value="F:serine-type endopeptidase activity"/>
    <property type="evidence" value="ECO:0007669"/>
    <property type="project" value="InterPro"/>
</dbReference>
<dbReference type="AlphaFoldDB" id="A0A0F7FQR6"/>
<dbReference type="Gene3D" id="2.40.10.10">
    <property type="entry name" value="Trypsin-like serine proteases"/>
    <property type="match status" value="1"/>
</dbReference>
<feature type="domain" description="Peptidase S1" evidence="2">
    <location>
        <begin position="20"/>
        <end position="255"/>
    </location>
</feature>
<gene>
    <name evidence="3" type="ORF">SXIM_10990</name>
</gene>
<dbReference type="PATRIC" id="fig|408015.6.peg.1129"/>
<dbReference type="STRING" id="408015.SXIM_10990"/>
<dbReference type="GO" id="GO:0006508">
    <property type="term" value="P:proteolysis"/>
    <property type="evidence" value="ECO:0007669"/>
    <property type="project" value="InterPro"/>
</dbReference>
<sequence>MAVAVAAVVLAVLPAAARAIVGGERATGEYPFVTAVSGQRDKGGPAFRCGGSLIHERWVLTAAHCVADGDATVDPAQLSVRVGSRDRTAGGAVAGVSEVLVHPGHAPRESWHADLALLRLDRAVDLEPVELAGTPAQPGDRVRVLGWGLLGTTHPAPPAALHQLDTEVIPDAACRTGGPHELTEGDLCVSPDPADGTCYGDSGAPVLRYADGRRQLTAVVSRDLAPGGASEECGVHHGVHVSVPHHARWVASVLNAG</sequence>
<dbReference type="InterPro" id="IPR051333">
    <property type="entry name" value="CLIP_Serine_Protease"/>
</dbReference>
<dbReference type="EMBL" id="CP009922">
    <property type="protein sequence ID" value="AKG42483.1"/>
    <property type="molecule type" value="Genomic_DNA"/>
</dbReference>
<dbReference type="CDD" id="cd00190">
    <property type="entry name" value="Tryp_SPc"/>
    <property type="match status" value="1"/>
</dbReference>
<dbReference type="SUPFAM" id="SSF50494">
    <property type="entry name" value="Trypsin-like serine proteases"/>
    <property type="match status" value="1"/>
</dbReference>
<dbReference type="PANTHER" id="PTHR24260:SF138">
    <property type="entry name" value="IP10340P-RELATED"/>
    <property type="match status" value="1"/>
</dbReference>
<evidence type="ECO:0000256" key="1">
    <source>
        <dbReference type="SAM" id="SignalP"/>
    </source>
</evidence>
<organism evidence="3 4">
    <name type="scientific">Streptomyces xiamenensis</name>
    <dbReference type="NCBI Taxonomy" id="408015"/>
    <lineage>
        <taxon>Bacteria</taxon>
        <taxon>Bacillati</taxon>
        <taxon>Actinomycetota</taxon>
        <taxon>Actinomycetes</taxon>
        <taxon>Kitasatosporales</taxon>
        <taxon>Streptomycetaceae</taxon>
        <taxon>Streptomyces</taxon>
    </lineage>
</organism>
<dbReference type="InterPro" id="IPR043504">
    <property type="entry name" value="Peptidase_S1_PA_chymotrypsin"/>
</dbReference>
<dbReference type="PROSITE" id="PS00134">
    <property type="entry name" value="TRYPSIN_HIS"/>
    <property type="match status" value="1"/>
</dbReference>
<dbReference type="PROSITE" id="PS50240">
    <property type="entry name" value="TRYPSIN_DOM"/>
    <property type="match status" value="1"/>
</dbReference>
<dbReference type="PANTHER" id="PTHR24260">
    <property type="match status" value="1"/>
</dbReference>
<accession>A0A0F7FQR6</accession>
<protein>
    <submittedName>
        <fullName evidence="3">Peptidase S1 and S6 chymotrypsin/Hap</fullName>
    </submittedName>
</protein>
<feature type="signal peptide" evidence="1">
    <location>
        <begin position="1"/>
        <end position="19"/>
    </location>
</feature>
<evidence type="ECO:0000313" key="4">
    <source>
        <dbReference type="Proteomes" id="UP000034034"/>
    </source>
</evidence>
<proteinExistence type="predicted"/>
<keyword evidence="1" id="KW-0732">Signal</keyword>
<dbReference type="PRINTS" id="PR00722">
    <property type="entry name" value="CHYMOTRYPSIN"/>
</dbReference>
<dbReference type="InterPro" id="IPR001254">
    <property type="entry name" value="Trypsin_dom"/>
</dbReference>
<dbReference type="InterPro" id="IPR009003">
    <property type="entry name" value="Peptidase_S1_PA"/>
</dbReference>
<dbReference type="Proteomes" id="UP000034034">
    <property type="component" value="Chromosome"/>
</dbReference>
<keyword evidence="4" id="KW-1185">Reference proteome</keyword>
<feature type="chain" id="PRO_5002515379" evidence="1">
    <location>
        <begin position="20"/>
        <end position="257"/>
    </location>
</feature>
<dbReference type="KEGG" id="sxi:SXIM_10990"/>
<name>A0A0F7FQR6_9ACTN</name>
<dbReference type="HOGENOM" id="CLU_006842_7_5_11"/>
<dbReference type="Pfam" id="PF00089">
    <property type="entry name" value="Trypsin"/>
    <property type="match status" value="1"/>
</dbReference>
<dbReference type="SMART" id="SM00020">
    <property type="entry name" value="Tryp_SPc"/>
    <property type="match status" value="1"/>
</dbReference>
<reference evidence="3" key="1">
    <citation type="submission" date="2019-08" db="EMBL/GenBank/DDBJ databases">
        <title>Complete genome sequence of a mangrove-derived Streptomyces xiamenensis.</title>
        <authorList>
            <person name="Xu J."/>
        </authorList>
    </citation>
    <scope>NUCLEOTIDE SEQUENCE</scope>
    <source>
        <strain evidence="3">318</strain>
    </source>
</reference>
<dbReference type="InterPro" id="IPR018114">
    <property type="entry name" value="TRYPSIN_HIS"/>
</dbReference>
<evidence type="ECO:0000259" key="2">
    <source>
        <dbReference type="PROSITE" id="PS50240"/>
    </source>
</evidence>